<dbReference type="NCBIfam" id="TIGR00372">
    <property type="entry name" value="cas4"/>
    <property type="match status" value="1"/>
</dbReference>
<protein>
    <recommendedName>
        <fullName evidence="4 13">CRISPR-associated exonuclease Cas4</fullName>
        <ecNumber evidence="3 13">3.1.12.1</ecNumber>
    </recommendedName>
</protein>
<evidence type="ECO:0000256" key="5">
    <source>
        <dbReference type="ARBA" id="ARBA00022722"/>
    </source>
</evidence>
<dbReference type="InterPro" id="IPR011604">
    <property type="entry name" value="PDDEXK-like_dom_sf"/>
</dbReference>
<dbReference type="EC" id="3.1.12.1" evidence="3 13"/>
<evidence type="ECO:0000256" key="1">
    <source>
        <dbReference type="ARBA" id="ARBA00001936"/>
    </source>
</evidence>
<dbReference type="AlphaFoldDB" id="A0AAT9GPK5"/>
<dbReference type="GO" id="GO:0051536">
    <property type="term" value="F:iron-sulfur cluster binding"/>
    <property type="evidence" value="ECO:0007669"/>
    <property type="project" value="UniProtKB-KW"/>
</dbReference>
<keyword evidence="11 13" id="KW-0051">Antiviral defense</keyword>
<keyword evidence="5 13" id="KW-0540">Nuclease</keyword>
<dbReference type="InterPro" id="IPR011335">
    <property type="entry name" value="Restrct_endonuc-II-like"/>
</dbReference>
<accession>A0AAT9GPK5</accession>
<dbReference type="GeneID" id="92353609"/>
<dbReference type="InterPro" id="IPR013343">
    <property type="entry name" value="CRISPR-assoc_prot_Cas4"/>
</dbReference>
<comment type="function">
    <text evidence="13">CRISPR (clustered regularly interspaced short palindromic repeat) is an adaptive immune system that provides protection against mobile genetic elements (viruses, transposable elements and conjugative plasmids). CRISPR clusters contain sequences complementary to antecedent mobile elements and target invading nucleic acids. CRISPR clusters are transcribed and processed into CRISPR RNA (crRNA).</text>
</comment>
<keyword evidence="8 13" id="KW-0269">Exonuclease</keyword>
<dbReference type="Gene3D" id="3.90.320.10">
    <property type="match status" value="1"/>
</dbReference>
<organism evidence="15">
    <name type="scientific">Sulfurisphaera javensis</name>
    <dbReference type="NCBI Taxonomy" id="2049879"/>
    <lineage>
        <taxon>Archaea</taxon>
        <taxon>Thermoproteota</taxon>
        <taxon>Thermoprotei</taxon>
        <taxon>Sulfolobales</taxon>
        <taxon>Sulfolobaceae</taxon>
        <taxon>Sulfurisphaera</taxon>
    </lineage>
</organism>
<evidence type="ECO:0000256" key="8">
    <source>
        <dbReference type="ARBA" id="ARBA00022839"/>
    </source>
</evidence>
<dbReference type="PANTHER" id="PTHR36531">
    <property type="entry name" value="CRISPR-ASSOCIATED EXONUCLEASE CAS4"/>
    <property type="match status" value="1"/>
</dbReference>
<evidence type="ECO:0000256" key="12">
    <source>
        <dbReference type="ARBA" id="ARBA00023211"/>
    </source>
</evidence>
<dbReference type="GO" id="GO:0051607">
    <property type="term" value="P:defense response to virus"/>
    <property type="evidence" value="ECO:0007669"/>
    <property type="project" value="UniProtKB-KW"/>
</dbReference>
<comment type="similarity">
    <text evidence="2 13">Belongs to the CRISPR-associated exonuclease Cas4 family.</text>
</comment>
<dbReference type="PANTHER" id="PTHR36531:SF2">
    <property type="entry name" value="CRISPR-ASSOCIATED EXONUCLEASE CAS4"/>
    <property type="match status" value="1"/>
</dbReference>
<keyword evidence="7 13" id="KW-0378">Hydrolase</keyword>
<evidence type="ECO:0000256" key="4">
    <source>
        <dbReference type="ARBA" id="ARBA00020049"/>
    </source>
</evidence>
<keyword evidence="10 13" id="KW-0411">Iron-sulfur</keyword>
<evidence type="ECO:0000256" key="2">
    <source>
        <dbReference type="ARBA" id="ARBA00009189"/>
    </source>
</evidence>
<keyword evidence="9 13" id="KW-0408">Iron</keyword>
<evidence type="ECO:0000256" key="3">
    <source>
        <dbReference type="ARBA" id="ARBA00012768"/>
    </source>
</evidence>
<comment type="cofactor">
    <cofactor evidence="1">
        <name>Mn(2+)</name>
        <dbReference type="ChEBI" id="CHEBI:29035"/>
    </cofactor>
</comment>
<proteinExistence type="inferred from homology"/>
<dbReference type="EMBL" id="AP031322">
    <property type="protein sequence ID" value="BFH72731.1"/>
    <property type="molecule type" value="Genomic_DNA"/>
</dbReference>
<dbReference type="SUPFAM" id="SSF52980">
    <property type="entry name" value="Restriction endonuclease-like"/>
    <property type="match status" value="1"/>
</dbReference>
<evidence type="ECO:0000256" key="11">
    <source>
        <dbReference type="ARBA" id="ARBA00023118"/>
    </source>
</evidence>
<evidence type="ECO:0000256" key="10">
    <source>
        <dbReference type="ARBA" id="ARBA00023014"/>
    </source>
</evidence>
<comment type="cofactor">
    <cofactor evidence="13">
        <name>Mg(2+)</name>
        <dbReference type="ChEBI" id="CHEBI:18420"/>
    </cofactor>
    <cofactor evidence="13">
        <name>Mn(2+)</name>
        <dbReference type="ChEBI" id="CHEBI:29035"/>
    </cofactor>
    <text evidence="13">Mg(2+) or Mn(2+) required for ssDNA cleavage activity.</text>
</comment>
<evidence type="ECO:0000259" key="14">
    <source>
        <dbReference type="Pfam" id="PF12705"/>
    </source>
</evidence>
<evidence type="ECO:0000256" key="6">
    <source>
        <dbReference type="ARBA" id="ARBA00022723"/>
    </source>
</evidence>
<dbReference type="InterPro" id="IPR051827">
    <property type="entry name" value="Cas4_exonuclease"/>
</dbReference>
<dbReference type="InterPro" id="IPR038726">
    <property type="entry name" value="PDDEXK_AddAB-type"/>
</dbReference>
<dbReference type="GO" id="GO:0046872">
    <property type="term" value="F:metal ion binding"/>
    <property type="evidence" value="ECO:0007669"/>
    <property type="project" value="UniProtKB-KW"/>
</dbReference>
<keyword evidence="12 13" id="KW-0464">Manganese</keyword>
<evidence type="ECO:0000256" key="7">
    <source>
        <dbReference type="ARBA" id="ARBA00022801"/>
    </source>
</evidence>
<evidence type="ECO:0000256" key="13">
    <source>
        <dbReference type="RuleBase" id="RU365022"/>
    </source>
</evidence>
<evidence type="ECO:0000313" key="15">
    <source>
        <dbReference type="EMBL" id="BFH72731.1"/>
    </source>
</evidence>
<dbReference type="Pfam" id="PF12705">
    <property type="entry name" value="PDDEXK_1"/>
    <property type="match status" value="1"/>
</dbReference>
<reference evidence="15" key="1">
    <citation type="submission" date="2024-03" db="EMBL/GenBank/DDBJ databases">
        <title>Complete genome sequence of Sulfurisphaera javensis strain KD-1.</title>
        <authorList>
            <person name="Sakai H."/>
            <person name="Nur N."/>
            <person name="Suwanto A."/>
            <person name="Kurosawa N."/>
        </authorList>
    </citation>
    <scope>NUCLEOTIDE SEQUENCE</scope>
    <source>
        <strain evidence="15">KD-1</strain>
    </source>
</reference>
<name>A0AAT9GPK5_9CREN</name>
<evidence type="ECO:0000256" key="9">
    <source>
        <dbReference type="ARBA" id="ARBA00023004"/>
    </source>
</evidence>
<dbReference type="KEGG" id="sjv:SJAV_06750"/>
<dbReference type="GO" id="GO:0004527">
    <property type="term" value="F:exonuclease activity"/>
    <property type="evidence" value="ECO:0007669"/>
    <property type="project" value="UniProtKB-KW"/>
</dbReference>
<sequence length="203" mass="23550">MLIEKIFKKKLDDYYSHVKEENTLYVTDLIRCPMKVYYEKVYKELALAEIFTPATVLGDMVHTGLEEFIKSAFPNSQVEVEIEKEIPVNNQTIKIKGRMDAIAEIDGEKVVIEIKSARADKGLPHEHHKAQLQIYLWMTGIKKGLLVYITPDRITEYEIKEPADEIGVIRLAEETLKKSKVPRYSWECSYCIYSSICPFKKIK</sequence>
<comment type="cofactor">
    <cofactor evidence="13">
        <name>iron-sulfur cluster</name>
        <dbReference type="ChEBI" id="CHEBI:30408"/>
    </cofactor>
</comment>
<dbReference type="RefSeq" id="WP_369610933.1">
    <property type="nucleotide sequence ID" value="NZ_AP031322.1"/>
</dbReference>
<gene>
    <name evidence="15" type="primary">cas4_1</name>
    <name evidence="15" type="ORF">SJAV_06750</name>
</gene>
<feature type="domain" description="PD-(D/E)XK endonuclease-like" evidence="14">
    <location>
        <begin position="79"/>
        <end position="198"/>
    </location>
</feature>
<keyword evidence="6 13" id="KW-0479">Metal-binding</keyword>